<proteinExistence type="predicted"/>
<dbReference type="AlphaFoldDB" id="A0A6P8IA61"/>
<name>A0A6P8IA61_ACTTE</name>
<gene>
    <name evidence="2" type="primary">LOC116300280</name>
</gene>
<keyword evidence="1" id="KW-1185">Reference proteome</keyword>
<dbReference type="KEGG" id="aten:116300280"/>
<evidence type="ECO:0000313" key="1">
    <source>
        <dbReference type="Proteomes" id="UP000515163"/>
    </source>
</evidence>
<dbReference type="GeneID" id="116300280"/>
<organism evidence="1 2">
    <name type="scientific">Actinia tenebrosa</name>
    <name type="common">Australian red waratah sea anemone</name>
    <dbReference type="NCBI Taxonomy" id="6105"/>
    <lineage>
        <taxon>Eukaryota</taxon>
        <taxon>Metazoa</taxon>
        <taxon>Cnidaria</taxon>
        <taxon>Anthozoa</taxon>
        <taxon>Hexacorallia</taxon>
        <taxon>Actiniaria</taxon>
        <taxon>Actiniidae</taxon>
        <taxon>Actinia</taxon>
    </lineage>
</organism>
<protein>
    <submittedName>
        <fullName evidence="2">Uncharacterized protein LOC116300280</fullName>
    </submittedName>
</protein>
<reference evidence="2" key="1">
    <citation type="submission" date="2025-08" db="UniProtKB">
        <authorList>
            <consortium name="RefSeq"/>
        </authorList>
    </citation>
    <scope>IDENTIFICATION</scope>
    <source>
        <tissue evidence="2">Tentacle</tissue>
    </source>
</reference>
<sequence length="105" mass="12175">MILDGHKLDNSLDMWSTLYKVLHLGPSNTAETRRNWDNSCLIIAEILSLCKYCNVILERNKLQNAIIITRTCATKTYKSKLVRSIPDHSDWFCNLLITLYHYDAT</sequence>
<dbReference type="InParanoid" id="A0A6P8IA61"/>
<accession>A0A6P8IA61</accession>
<dbReference type="Proteomes" id="UP000515163">
    <property type="component" value="Unplaced"/>
</dbReference>
<dbReference type="RefSeq" id="XP_031564978.1">
    <property type="nucleotide sequence ID" value="XM_031709118.1"/>
</dbReference>
<evidence type="ECO:0000313" key="2">
    <source>
        <dbReference type="RefSeq" id="XP_031564978.1"/>
    </source>
</evidence>